<evidence type="ECO:0000313" key="6">
    <source>
        <dbReference type="EMBL" id="MEJ8822774.1"/>
    </source>
</evidence>
<dbReference type="InterPro" id="IPR050950">
    <property type="entry name" value="HTH-type_LysR_regulators"/>
</dbReference>
<dbReference type="Gene3D" id="3.40.190.290">
    <property type="match status" value="1"/>
</dbReference>
<sequence length="312" mass="34057">MRDLDLTTLRMFVSVCESRNIARAGELHNIVASAISKRLLLLEEAVGNKLIERHRRGVVPTAAGEILLEHARAMLASADRVVRDMADYGTGIKGQVRVLATVSSIAEFLPDDIADFLQQPAHRDIRIDIEEAQSRDLVRGLREGIAPLGVCWDAADLEGFQTRPYRNDHLAIIAHPKHPIARLKRCAFEQTLAFDHVGLPASTAVHTMLGRAAAIIGKPINYRAVVSTFDASLRCVRANLGIAVVPSEVALPVAGSFGIKVLPLSDKWAQRQFALCFQDENRLSPAAKLLVAHLEGLSKARSPLANAIAREL</sequence>
<dbReference type="InterPro" id="IPR005119">
    <property type="entry name" value="LysR_subst-bd"/>
</dbReference>
<keyword evidence="4" id="KW-0804">Transcription</keyword>
<dbReference type="Gene3D" id="1.10.10.10">
    <property type="entry name" value="Winged helix-like DNA-binding domain superfamily/Winged helix DNA-binding domain"/>
    <property type="match status" value="1"/>
</dbReference>
<protein>
    <submittedName>
        <fullName evidence="6">LysR family transcriptional regulator</fullName>
    </submittedName>
</protein>
<dbReference type="EMBL" id="JBBKZV010000005">
    <property type="protein sequence ID" value="MEJ8822774.1"/>
    <property type="molecule type" value="Genomic_DNA"/>
</dbReference>
<dbReference type="PANTHER" id="PTHR30419:SF2">
    <property type="entry name" value="LYSR FAMILY TRANSCRIPTIONAL REGULATOR"/>
    <property type="match status" value="1"/>
</dbReference>
<dbReference type="SUPFAM" id="SSF53850">
    <property type="entry name" value="Periplasmic binding protein-like II"/>
    <property type="match status" value="1"/>
</dbReference>
<dbReference type="PROSITE" id="PS50931">
    <property type="entry name" value="HTH_LYSR"/>
    <property type="match status" value="1"/>
</dbReference>
<evidence type="ECO:0000313" key="7">
    <source>
        <dbReference type="Proteomes" id="UP001363010"/>
    </source>
</evidence>
<keyword evidence="2" id="KW-0805">Transcription regulation</keyword>
<dbReference type="Pfam" id="PF00126">
    <property type="entry name" value="HTH_1"/>
    <property type="match status" value="1"/>
</dbReference>
<evidence type="ECO:0000256" key="2">
    <source>
        <dbReference type="ARBA" id="ARBA00023015"/>
    </source>
</evidence>
<reference evidence="6 7" key="1">
    <citation type="submission" date="2024-03" db="EMBL/GenBank/DDBJ databases">
        <title>Novel species of the genus Variovorax.</title>
        <authorList>
            <person name="Liu Q."/>
            <person name="Xin Y.-H."/>
        </authorList>
    </citation>
    <scope>NUCLEOTIDE SEQUENCE [LARGE SCALE GENOMIC DNA]</scope>
    <source>
        <strain evidence="6 7">KACC 18501</strain>
    </source>
</reference>
<dbReference type="PANTHER" id="PTHR30419">
    <property type="entry name" value="HTH-TYPE TRANSCRIPTIONAL REGULATOR YBHD"/>
    <property type="match status" value="1"/>
</dbReference>
<keyword evidence="3" id="KW-0238">DNA-binding</keyword>
<evidence type="ECO:0000256" key="4">
    <source>
        <dbReference type="ARBA" id="ARBA00023163"/>
    </source>
</evidence>
<dbReference type="SUPFAM" id="SSF46785">
    <property type="entry name" value="Winged helix' DNA-binding domain"/>
    <property type="match status" value="1"/>
</dbReference>
<feature type="domain" description="HTH lysR-type" evidence="5">
    <location>
        <begin position="4"/>
        <end position="61"/>
    </location>
</feature>
<evidence type="ECO:0000256" key="3">
    <source>
        <dbReference type="ARBA" id="ARBA00023125"/>
    </source>
</evidence>
<evidence type="ECO:0000256" key="1">
    <source>
        <dbReference type="ARBA" id="ARBA00009437"/>
    </source>
</evidence>
<keyword evidence="7" id="KW-1185">Reference proteome</keyword>
<dbReference type="Proteomes" id="UP001363010">
    <property type="component" value="Unassembled WGS sequence"/>
</dbReference>
<name>A0ABU8VY76_9BURK</name>
<gene>
    <name evidence="6" type="ORF">WKW80_12150</name>
</gene>
<dbReference type="InterPro" id="IPR000847">
    <property type="entry name" value="LysR_HTH_N"/>
</dbReference>
<proteinExistence type="inferred from homology"/>
<dbReference type="Pfam" id="PF03466">
    <property type="entry name" value="LysR_substrate"/>
    <property type="match status" value="1"/>
</dbReference>
<dbReference type="InterPro" id="IPR036388">
    <property type="entry name" value="WH-like_DNA-bd_sf"/>
</dbReference>
<dbReference type="CDD" id="cd08421">
    <property type="entry name" value="PBP2_LTTR_like_1"/>
    <property type="match status" value="1"/>
</dbReference>
<organism evidence="6 7">
    <name type="scientific">Variovorax humicola</name>
    <dbReference type="NCBI Taxonomy" id="1769758"/>
    <lineage>
        <taxon>Bacteria</taxon>
        <taxon>Pseudomonadati</taxon>
        <taxon>Pseudomonadota</taxon>
        <taxon>Betaproteobacteria</taxon>
        <taxon>Burkholderiales</taxon>
        <taxon>Comamonadaceae</taxon>
        <taxon>Variovorax</taxon>
    </lineage>
</organism>
<comment type="caution">
    <text evidence="6">The sequence shown here is derived from an EMBL/GenBank/DDBJ whole genome shotgun (WGS) entry which is preliminary data.</text>
</comment>
<dbReference type="InterPro" id="IPR036390">
    <property type="entry name" value="WH_DNA-bd_sf"/>
</dbReference>
<evidence type="ECO:0000259" key="5">
    <source>
        <dbReference type="PROSITE" id="PS50931"/>
    </source>
</evidence>
<accession>A0ABU8VY76</accession>
<dbReference type="RefSeq" id="WP_340363805.1">
    <property type="nucleotide sequence ID" value="NZ_JBBKZV010000005.1"/>
</dbReference>
<comment type="similarity">
    <text evidence="1">Belongs to the LysR transcriptional regulatory family.</text>
</comment>